<accession>A0ACB8QQC6</accession>
<gene>
    <name evidence="1" type="ORF">K488DRAFT_69556</name>
</gene>
<protein>
    <submittedName>
        <fullName evidence="1">Uncharacterized protein</fullName>
    </submittedName>
</protein>
<proteinExistence type="predicted"/>
<organism evidence="1 2">
    <name type="scientific">Vararia minispora EC-137</name>
    <dbReference type="NCBI Taxonomy" id="1314806"/>
    <lineage>
        <taxon>Eukaryota</taxon>
        <taxon>Fungi</taxon>
        <taxon>Dikarya</taxon>
        <taxon>Basidiomycota</taxon>
        <taxon>Agaricomycotina</taxon>
        <taxon>Agaricomycetes</taxon>
        <taxon>Russulales</taxon>
        <taxon>Lachnocladiaceae</taxon>
        <taxon>Vararia</taxon>
    </lineage>
</organism>
<sequence>MPSVDAAVPSGRPEKYIDDEQLIIQALNPDGSPRRPMNAFMIFARRRRPQVSAANQTMRTGEISKILSREWATMPMSEKEFYLEQAKRLKDIFNAKYPDYVYRRRPNNSRRKPKGSGTLCPVDPSDDSSDTATAGTHGYDWPSPPDLADELPSVQPTPPSRPSAYPPPAADYYTPRLHDARAVDLLSHPSSHAHSPSTSPSTTYSPYVYPPPSAADSVQSPWSTAHHPNTHHRTSSAHATSWPPPAQPPASAYALRAQRSLTALQTRPPPAPANALPPPPRPWSAATSAGSPSSAGSAYGGGGGGGGSGSSGTGQGTLHPAHPTPPPYFEAHHSPATPYTAPPTHHHHHHHHDAFFSSASSYTSAPPPPPPAYPGSSSYASGMHAHEYAPRVLAPPHPYASTGAGAAGLLAPKSGVLWERGK</sequence>
<evidence type="ECO:0000313" key="1">
    <source>
        <dbReference type="EMBL" id="KAI0033882.1"/>
    </source>
</evidence>
<comment type="caution">
    <text evidence="1">The sequence shown here is derived from an EMBL/GenBank/DDBJ whole genome shotgun (WGS) entry which is preliminary data.</text>
</comment>
<dbReference type="Proteomes" id="UP000814128">
    <property type="component" value="Unassembled WGS sequence"/>
</dbReference>
<dbReference type="EMBL" id="MU273510">
    <property type="protein sequence ID" value="KAI0033882.1"/>
    <property type="molecule type" value="Genomic_DNA"/>
</dbReference>
<reference evidence="1" key="1">
    <citation type="submission" date="2021-02" db="EMBL/GenBank/DDBJ databases">
        <authorList>
            <consortium name="DOE Joint Genome Institute"/>
            <person name="Ahrendt S."/>
            <person name="Looney B.P."/>
            <person name="Miyauchi S."/>
            <person name="Morin E."/>
            <person name="Drula E."/>
            <person name="Courty P.E."/>
            <person name="Chicoki N."/>
            <person name="Fauchery L."/>
            <person name="Kohler A."/>
            <person name="Kuo A."/>
            <person name="Labutti K."/>
            <person name="Pangilinan J."/>
            <person name="Lipzen A."/>
            <person name="Riley R."/>
            <person name="Andreopoulos W."/>
            <person name="He G."/>
            <person name="Johnson J."/>
            <person name="Barry K.W."/>
            <person name="Grigoriev I.V."/>
            <person name="Nagy L."/>
            <person name="Hibbett D."/>
            <person name="Henrissat B."/>
            <person name="Matheny P.B."/>
            <person name="Labbe J."/>
            <person name="Martin F."/>
        </authorList>
    </citation>
    <scope>NUCLEOTIDE SEQUENCE</scope>
    <source>
        <strain evidence="1">EC-137</strain>
    </source>
</reference>
<keyword evidence="2" id="KW-1185">Reference proteome</keyword>
<evidence type="ECO:0000313" key="2">
    <source>
        <dbReference type="Proteomes" id="UP000814128"/>
    </source>
</evidence>
<reference evidence="1" key="2">
    <citation type="journal article" date="2022" name="New Phytol.">
        <title>Evolutionary transition to the ectomycorrhizal habit in the genomes of a hyperdiverse lineage of mushroom-forming fungi.</title>
        <authorList>
            <person name="Looney B."/>
            <person name="Miyauchi S."/>
            <person name="Morin E."/>
            <person name="Drula E."/>
            <person name="Courty P.E."/>
            <person name="Kohler A."/>
            <person name="Kuo A."/>
            <person name="LaButti K."/>
            <person name="Pangilinan J."/>
            <person name="Lipzen A."/>
            <person name="Riley R."/>
            <person name="Andreopoulos W."/>
            <person name="He G."/>
            <person name="Johnson J."/>
            <person name="Nolan M."/>
            <person name="Tritt A."/>
            <person name="Barry K.W."/>
            <person name="Grigoriev I.V."/>
            <person name="Nagy L.G."/>
            <person name="Hibbett D."/>
            <person name="Henrissat B."/>
            <person name="Matheny P.B."/>
            <person name="Labbe J."/>
            <person name="Martin F.M."/>
        </authorList>
    </citation>
    <scope>NUCLEOTIDE SEQUENCE</scope>
    <source>
        <strain evidence="1">EC-137</strain>
    </source>
</reference>
<name>A0ACB8QQC6_9AGAM</name>